<dbReference type="InterPro" id="IPR020097">
    <property type="entry name" value="PsdUridine_synth_TruA_a/b_dom"/>
</dbReference>
<evidence type="ECO:0000256" key="5">
    <source>
        <dbReference type="PIRSR" id="PIRSR001430-1"/>
    </source>
</evidence>
<evidence type="ECO:0000256" key="1">
    <source>
        <dbReference type="ARBA" id="ARBA00009375"/>
    </source>
</evidence>
<dbReference type="PANTHER" id="PTHR11142:SF0">
    <property type="entry name" value="TRNA PSEUDOURIDINE SYNTHASE-LIKE 1"/>
    <property type="match status" value="1"/>
</dbReference>
<evidence type="ECO:0000256" key="4">
    <source>
        <dbReference type="HAMAP-Rule" id="MF_00171"/>
    </source>
</evidence>
<dbReference type="InterPro" id="IPR020103">
    <property type="entry name" value="PsdUridine_synth_cat_dom_sf"/>
</dbReference>
<evidence type="ECO:0000313" key="9">
    <source>
        <dbReference type="EMBL" id="QDU42810.1"/>
    </source>
</evidence>
<dbReference type="Pfam" id="PF01416">
    <property type="entry name" value="PseudoU_synth_1"/>
    <property type="match status" value="2"/>
</dbReference>
<evidence type="ECO:0000256" key="3">
    <source>
        <dbReference type="ARBA" id="ARBA00023235"/>
    </source>
</evidence>
<gene>
    <name evidence="4 9" type="primary">truA</name>
    <name evidence="9" type="ORF">Mal52_12780</name>
</gene>
<dbReference type="PIRSF" id="PIRSF001430">
    <property type="entry name" value="tRNA_psdUrid_synth"/>
    <property type="match status" value="1"/>
</dbReference>
<dbReference type="Gene3D" id="3.30.70.580">
    <property type="entry name" value="Pseudouridine synthase I, catalytic domain, N-terminal subdomain"/>
    <property type="match status" value="1"/>
</dbReference>
<dbReference type="HAMAP" id="MF_00171">
    <property type="entry name" value="TruA"/>
    <property type="match status" value="1"/>
</dbReference>
<feature type="domain" description="Pseudouridine synthase I TruA alpha/beta" evidence="8">
    <location>
        <begin position="143"/>
        <end position="261"/>
    </location>
</feature>
<dbReference type="EMBL" id="CP036276">
    <property type="protein sequence ID" value="QDU42810.1"/>
    <property type="molecule type" value="Genomic_DNA"/>
</dbReference>
<evidence type="ECO:0000256" key="6">
    <source>
        <dbReference type="PIRSR" id="PIRSR001430-2"/>
    </source>
</evidence>
<reference evidence="9 10" key="1">
    <citation type="submission" date="2019-02" db="EMBL/GenBank/DDBJ databases">
        <title>Deep-cultivation of Planctomycetes and their phenomic and genomic characterization uncovers novel biology.</title>
        <authorList>
            <person name="Wiegand S."/>
            <person name="Jogler M."/>
            <person name="Boedeker C."/>
            <person name="Pinto D."/>
            <person name="Vollmers J."/>
            <person name="Rivas-Marin E."/>
            <person name="Kohn T."/>
            <person name="Peeters S.H."/>
            <person name="Heuer A."/>
            <person name="Rast P."/>
            <person name="Oberbeckmann S."/>
            <person name="Bunk B."/>
            <person name="Jeske O."/>
            <person name="Meyerdierks A."/>
            <person name="Storesund J.E."/>
            <person name="Kallscheuer N."/>
            <person name="Luecker S."/>
            <person name="Lage O.M."/>
            <person name="Pohl T."/>
            <person name="Merkel B.J."/>
            <person name="Hornburger P."/>
            <person name="Mueller R.-W."/>
            <person name="Bruemmer F."/>
            <person name="Labrenz M."/>
            <person name="Spormann A.M."/>
            <person name="Op den Camp H."/>
            <person name="Overmann J."/>
            <person name="Amann R."/>
            <person name="Jetten M.S.M."/>
            <person name="Mascher T."/>
            <person name="Medema M.H."/>
            <person name="Devos D.P."/>
            <person name="Kaster A.-K."/>
            <person name="Ovreas L."/>
            <person name="Rohde M."/>
            <person name="Galperin M.Y."/>
            <person name="Jogler C."/>
        </authorList>
    </citation>
    <scope>NUCLEOTIDE SEQUENCE [LARGE SCALE GENOMIC DNA]</scope>
    <source>
        <strain evidence="9 10">Mal52</strain>
    </source>
</reference>
<dbReference type="CDD" id="cd02570">
    <property type="entry name" value="PseudoU_synth_EcTruA"/>
    <property type="match status" value="1"/>
</dbReference>
<dbReference type="FunFam" id="3.30.70.580:FF:000001">
    <property type="entry name" value="tRNA pseudouridine synthase A"/>
    <property type="match status" value="1"/>
</dbReference>
<dbReference type="KEGG" id="sdyn:Mal52_12780"/>
<feature type="domain" description="Pseudouridine synthase I TruA alpha/beta" evidence="8">
    <location>
        <begin position="8"/>
        <end position="104"/>
    </location>
</feature>
<sequence length="274" mass="30582">MRNIRLTIAYDGTNYCGWQVQPNGTSIQTVVEAAVKKLTSEFVNVLASGRTDSGVHALGQVAHFHTNSPIPCDKLRSGLQRFLPDDIVVRSAEEVPAEFHARYDAVRKRYRYVIHNNRVAIPFLQRYVHRIGKPLDAAAMHAAAQSLLGTHDFRSFESHFPNRSSSVRTVMELNVTRRVGWDLWSPTPGAVAEDGDFICIDIMADGFLYNMVRSITGTLLKVGYGNWPVDKVREILENQTRDHAGATAPPHGLYLVHVDYDRENVVSNSPGDPS</sequence>
<dbReference type="PANTHER" id="PTHR11142">
    <property type="entry name" value="PSEUDOURIDYLATE SYNTHASE"/>
    <property type="match status" value="1"/>
</dbReference>
<dbReference type="NCBIfam" id="TIGR00071">
    <property type="entry name" value="hisT_truA"/>
    <property type="match status" value="1"/>
</dbReference>
<comment type="catalytic activity">
    <reaction evidence="4 7">
        <text>uridine(38/39/40) in tRNA = pseudouridine(38/39/40) in tRNA</text>
        <dbReference type="Rhea" id="RHEA:22376"/>
        <dbReference type="Rhea" id="RHEA-COMP:10085"/>
        <dbReference type="Rhea" id="RHEA-COMP:10087"/>
        <dbReference type="ChEBI" id="CHEBI:65314"/>
        <dbReference type="ChEBI" id="CHEBI:65315"/>
        <dbReference type="EC" id="5.4.99.12"/>
    </reaction>
</comment>
<dbReference type="Gene3D" id="3.30.70.660">
    <property type="entry name" value="Pseudouridine synthase I, catalytic domain, C-terminal subdomain"/>
    <property type="match status" value="1"/>
</dbReference>
<keyword evidence="10" id="KW-1185">Reference proteome</keyword>
<comment type="caution">
    <text evidence="4">Lacks conserved residue(s) required for the propagation of feature annotation.</text>
</comment>
<dbReference type="RefSeq" id="WP_145374816.1">
    <property type="nucleotide sequence ID" value="NZ_CP036276.1"/>
</dbReference>
<accession>A0A517ZJZ6</accession>
<dbReference type="GO" id="GO:0031119">
    <property type="term" value="P:tRNA pseudouridine synthesis"/>
    <property type="evidence" value="ECO:0007669"/>
    <property type="project" value="UniProtKB-UniRule"/>
</dbReference>
<comment type="function">
    <text evidence="4">Formation of pseudouridine at positions 38, 39 and 40 in the anticodon stem and loop of transfer RNAs.</text>
</comment>
<organism evidence="9 10">
    <name type="scientific">Symmachiella dynata</name>
    <dbReference type="NCBI Taxonomy" id="2527995"/>
    <lineage>
        <taxon>Bacteria</taxon>
        <taxon>Pseudomonadati</taxon>
        <taxon>Planctomycetota</taxon>
        <taxon>Planctomycetia</taxon>
        <taxon>Planctomycetales</taxon>
        <taxon>Planctomycetaceae</taxon>
        <taxon>Symmachiella</taxon>
    </lineage>
</organism>
<dbReference type="Proteomes" id="UP000319383">
    <property type="component" value="Chromosome"/>
</dbReference>
<dbReference type="InterPro" id="IPR020095">
    <property type="entry name" value="PsdUridine_synth_TruA_C"/>
</dbReference>
<comment type="similarity">
    <text evidence="1 4 7">Belongs to the tRNA pseudouridine synthase TruA family.</text>
</comment>
<evidence type="ECO:0000313" key="10">
    <source>
        <dbReference type="Proteomes" id="UP000319383"/>
    </source>
</evidence>
<dbReference type="InterPro" id="IPR001406">
    <property type="entry name" value="PsdUridine_synth_TruA"/>
</dbReference>
<keyword evidence="3 4" id="KW-0413">Isomerase</keyword>
<dbReference type="GO" id="GO:0160147">
    <property type="term" value="F:tRNA pseudouridine(38-40) synthase activity"/>
    <property type="evidence" value="ECO:0007669"/>
    <property type="project" value="UniProtKB-EC"/>
</dbReference>
<dbReference type="AlphaFoldDB" id="A0A517ZJZ6"/>
<evidence type="ECO:0000256" key="7">
    <source>
        <dbReference type="RuleBase" id="RU003792"/>
    </source>
</evidence>
<dbReference type="InterPro" id="IPR020094">
    <property type="entry name" value="TruA/RsuA/RluB/E/F_N"/>
</dbReference>
<feature type="binding site" evidence="4 6">
    <location>
        <position position="110"/>
    </location>
    <ligand>
        <name>substrate</name>
    </ligand>
</feature>
<protein>
    <recommendedName>
        <fullName evidence="4">tRNA pseudouridine synthase A</fullName>
        <ecNumber evidence="4">5.4.99.12</ecNumber>
    </recommendedName>
    <alternativeName>
        <fullName evidence="4">tRNA pseudouridine(38-40) synthase</fullName>
    </alternativeName>
    <alternativeName>
        <fullName evidence="4">tRNA pseudouridylate synthase I</fullName>
    </alternativeName>
    <alternativeName>
        <fullName evidence="4">tRNA-uridine isomerase I</fullName>
    </alternativeName>
</protein>
<dbReference type="EC" id="5.4.99.12" evidence="4"/>
<dbReference type="SUPFAM" id="SSF55120">
    <property type="entry name" value="Pseudouridine synthase"/>
    <property type="match status" value="1"/>
</dbReference>
<keyword evidence="2 4" id="KW-0819">tRNA processing</keyword>
<dbReference type="GO" id="GO:0003723">
    <property type="term" value="F:RNA binding"/>
    <property type="evidence" value="ECO:0007669"/>
    <property type="project" value="InterPro"/>
</dbReference>
<evidence type="ECO:0000259" key="8">
    <source>
        <dbReference type="Pfam" id="PF01416"/>
    </source>
</evidence>
<comment type="subunit">
    <text evidence="4">Homodimer.</text>
</comment>
<proteinExistence type="inferred from homology"/>
<name>A0A517ZJZ6_9PLAN</name>
<feature type="active site" description="Nucleophile" evidence="4 5">
    <location>
        <position position="52"/>
    </location>
</feature>
<evidence type="ECO:0000256" key="2">
    <source>
        <dbReference type="ARBA" id="ARBA00022694"/>
    </source>
</evidence>